<keyword evidence="19" id="KW-1185">Reference proteome</keyword>
<dbReference type="PROSITE" id="PS50157">
    <property type="entry name" value="ZINC_FINGER_C2H2_2"/>
    <property type="match status" value="2"/>
</dbReference>
<dbReference type="GO" id="GO:0005654">
    <property type="term" value="C:nucleoplasm"/>
    <property type="evidence" value="ECO:0007669"/>
    <property type="project" value="TreeGrafter"/>
</dbReference>
<dbReference type="OrthoDB" id="191686at2759"/>
<evidence type="ECO:0000256" key="12">
    <source>
        <dbReference type="ARBA" id="ARBA00023163"/>
    </source>
</evidence>
<feature type="domain" description="C2H2-type" evidence="17">
    <location>
        <begin position="64"/>
        <end position="92"/>
    </location>
</feature>
<dbReference type="InterPro" id="IPR036236">
    <property type="entry name" value="Znf_C2H2_sf"/>
</dbReference>
<name>A0A6H5IPT9_9HYME</name>
<evidence type="ECO:0000256" key="1">
    <source>
        <dbReference type="ARBA" id="ARBA00004123"/>
    </source>
</evidence>
<dbReference type="InterPro" id="IPR013087">
    <property type="entry name" value="Znf_C2H2_type"/>
</dbReference>
<dbReference type="FunFam" id="3.30.160.60:FF:000012">
    <property type="entry name" value="RB-associated KRAB zinc finger protein-like"/>
    <property type="match status" value="1"/>
</dbReference>
<evidence type="ECO:0000256" key="9">
    <source>
        <dbReference type="ARBA" id="ARBA00022989"/>
    </source>
</evidence>
<feature type="transmembrane region" description="Helical" evidence="15">
    <location>
        <begin position="136"/>
        <end position="160"/>
    </location>
</feature>
<dbReference type="Gene3D" id="3.30.160.60">
    <property type="entry name" value="Classic Zinc Finger"/>
    <property type="match status" value="2"/>
</dbReference>
<evidence type="ECO:0000256" key="6">
    <source>
        <dbReference type="ARBA" id="ARBA00022737"/>
    </source>
</evidence>
<protein>
    <recommendedName>
        <fullName evidence="15">Choline transporter-like protein</fullName>
    </recommendedName>
</protein>
<dbReference type="InterPro" id="IPR007603">
    <property type="entry name" value="Choline_transptr-like"/>
</dbReference>
<keyword evidence="5" id="KW-0479">Metal-binding</keyword>
<evidence type="ECO:0000256" key="7">
    <source>
        <dbReference type="ARBA" id="ARBA00022771"/>
    </source>
</evidence>
<dbReference type="SMART" id="SM00355">
    <property type="entry name" value="ZnF_C2H2"/>
    <property type="match status" value="2"/>
</dbReference>
<evidence type="ECO:0000259" key="17">
    <source>
        <dbReference type="PROSITE" id="PS50157"/>
    </source>
</evidence>
<dbReference type="GO" id="GO:0008270">
    <property type="term" value="F:zinc ion binding"/>
    <property type="evidence" value="ECO:0007669"/>
    <property type="project" value="UniProtKB-KW"/>
</dbReference>
<evidence type="ECO:0000256" key="8">
    <source>
        <dbReference type="ARBA" id="ARBA00022833"/>
    </source>
</evidence>
<evidence type="ECO:0000256" key="16">
    <source>
        <dbReference type="SAM" id="MobiDB-lite"/>
    </source>
</evidence>
<keyword evidence="6" id="KW-0677">Repeat</keyword>
<dbReference type="Pfam" id="PF00096">
    <property type="entry name" value="zf-C2H2"/>
    <property type="match status" value="2"/>
</dbReference>
<dbReference type="GO" id="GO:0002682">
    <property type="term" value="P:regulation of immune system process"/>
    <property type="evidence" value="ECO:0007669"/>
    <property type="project" value="TreeGrafter"/>
</dbReference>
<dbReference type="SUPFAM" id="SSF57667">
    <property type="entry name" value="beta-beta-alpha zinc fingers"/>
    <property type="match status" value="1"/>
</dbReference>
<keyword evidence="8" id="KW-0862">Zinc</keyword>
<comment type="subcellular location">
    <subcellularLocation>
        <location evidence="15">Cell membrane</location>
        <topology evidence="15">Multi-pass membrane protein</topology>
    </subcellularLocation>
    <subcellularLocation>
        <location evidence="2">Membrane</location>
        <topology evidence="2">Multi-pass membrane protein</topology>
    </subcellularLocation>
    <subcellularLocation>
        <location evidence="1">Nucleus</location>
    </subcellularLocation>
</comment>
<feature type="transmembrane region" description="Helical" evidence="15">
    <location>
        <begin position="259"/>
        <end position="284"/>
    </location>
</feature>
<gene>
    <name evidence="18" type="ORF">TBRA_LOCUS12041</name>
</gene>
<dbReference type="PROSITE" id="PS00028">
    <property type="entry name" value="ZINC_FINGER_C2H2_1"/>
    <property type="match status" value="2"/>
</dbReference>
<evidence type="ECO:0000313" key="19">
    <source>
        <dbReference type="Proteomes" id="UP000479190"/>
    </source>
</evidence>
<evidence type="ECO:0000313" key="18">
    <source>
        <dbReference type="EMBL" id="CAB0040318.1"/>
    </source>
</evidence>
<organism evidence="18 19">
    <name type="scientific">Trichogramma brassicae</name>
    <dbReference type="NCBI Taxonomy" id="86971"/>
    <lineage>
        <taxon>Eukaryota</taxon>
        <taxon>Metazoa</taxon>
        <taxon>Ecdysozoa</taxon>
        <taxon>Arthropoda</taxon>
        <taxon>Hexapoda</taxon>
        <taxon>Insecta</taxon>
        <taxon>Pterygota</taxon>
        <taxon>Neoptera</taxon>
        <taxon>Endopterygota</taxon>
        <taxon>Hymenoptera</taxon>
        <taxon>Apocrita</taxon>
        <taxon>Proctotrupomorpha</taxon>
        <taxon>Chalcidoidea</taxon>
        <taxon>Trichogrammatidae</taxon>
        <taxon>Trichogramma</taxon>
    </lineage>
</organism>
<dbReference type="GO" id="GO:0001817">
    <property type="term" value="P:regulation of cytokine production"/>
    <property type="evidence" value="ECO:0007669"/>
    <property type="project" value="TreeGrafter"/>
</dbReference>
<accession>A0A6H5IPT9</accession>
<evidence type="ECO:0000256" key="4">
    <source>
        <dbReference type="ARBA" id="ARBA00022692"/>
    </source>
</evidence>
<reference evidence="18 19" key="1">
    <citation type="submission" date="2020-02" db="EMBL/GenBank/DDBJ databases">
        <authorList>
            <person name="Ferguson B K."/>
        </authorList>
    </citation>
    <scope>NUCLEOTIDE SEQUENCE [LARGE SCALE GENOMIC DNA]</scope>
</reference>
<evidence type="ECO:0000256" key="14">
    <source>
        <dbReference type="PROSITE-ProRule" id="PRU00042"/>
    </source>
</evidence>
<keyword evidence="7 14" id="KW-0863">Zinc-finger</keyword>
<keyword evidence="10" id="KW-0805">Transcription regulation</keyword>
<comment type="similarity">
    <text evidence="3 15">Belongs to the CTL (choline transporter-like) family.</text>
</comment>
<evidence type="ECO:0000256" key="11">
    <source>
        <dbReference type="ARBA" id="ARBA00023136"/>
    </source>
</evidence>
<dbReference type="GO" id="GO:0005886">
    <property type="term" value="C:plasma membrane"/>
    <property type="evidence" value="ECO:0007669"/>
    <property type="project" value="UniProtKB-SubCell"/>
</dbReference>
<evidence type="ECO:0000256" key="10">
    <source>
        <dbReference type="ARBA" id="ARBA00023015"/>
    </source>
</evidence>
<comment type="caution">
    <text evidence="15">Lacks conserved residue(s) required for the propagation of feature annotation.</text>
</comment>
<dbReference type="Proteomes" id="UP000479190">
    <property type="component" value="Unassembled WGS sequence"/>
</dbReference>
<evidence type="ECO:0000256" key="3">
    <source>
        <dbReference type="ARBA" id="ARBA00007168"/>
    </source>
</evidence>
<comment type="function">
    <text evidence="15">Choline transporter.</text>
</comment>
<dbReference type="Pfam" id="PF04515">
    <property type="entry name" value="Choline_transpo"/>
    <property type="match status" value="1"/>
</dbReference>
<evidence type="ECO:0000256" key="13">
    <source>
        <dbReference type="ARBA" id="ARBA00023242"/>
    </source>
</evidence>
<dbReference type="PANTHER" id="PTHR24399">
    <property type="entry name" value="ZINC FINGER AND BTB DOMAIN-CONTAINING"/>
    <property type="match status" value="1"/>
</dbReference>
<evidence type="ECO:0000256" key="2">
    <source>
        <dbReference type="ARBA" id="ARBA00004141"/>
    </source>
</evidence>
<dbReference type="GO" id="GO:0022857">
    <property type="term" value="F:transmembrane transporter activity"/>
    <property type="evidence" value="ECO:0007669"/>
    <property type="project" value="UniProtKB-UniRule"/>
</dbReference>
<feature type="transmembrane region" description="Helical" evidence="15">
    <location>
        <begin position="218"/>
        <end position="247"/>
    </location>
</feature>
<proteinExistence type="inferred from homology"/>
<evidence type="ECO:0000256" key="5">
    <source>
        <dbReference type="ARBA" id="ARBA00022723"/>
    </source>
</evidence>
<dbReference type="PANTHER" id="PTHR24399:SF23">
    <property type="entry name" value="C2H2-TYPE DOMAIN-CONTAINING PROTEIN"/>
    <property type="match status" value="1"/>
</dbReference>
<keyword evidence="9 15" id="KW-1133">Transmembrane helix</keyword>
<dbReference type="AlphaFoldDB" id="A0A6H5IPT9"/>
<dbReference type="EMBL" id="CADCXV010001016">
    <property type="protein sequence ID" value="CAB0040318.1"/>
    <property type="molecule type" value="Genomic_DNA"/>
</dbReference>
<keyword evidence="4 15" id="KW-0812">Transmembrane</keyword>
<sequence length="479" mass="55272">MKRIYRGFKAQCPTGVVREENFKIIYSQFFPQGDYECNECEKKFGSKSYLLQHQRTVHEDHKDFACKQCEKKFRQISGLLYHQNSVHEGRKDYRSRRRRRRRRRIIVDFFDRIRMSADCLRKHPTRANTHIMSSTLWIMTTAAFLALSTGSTSRAIQYTLRRRGVNNAEKSRRLHQAIKSFKKYFIIIKVIVCCKVSAQNNALDRRTKIRMFEEYDRTALMFVPAIFLHSLLLYVLVLAVVGFSLAVQCSLHSNRELHLAFLVVNSIIEIVCCLWFGSFLASLLRLIVAGDCCVWYWTRNRRELVPADTTARVVDITFTYCLGVAAIHCCAAPGQMQNHDCTYPWVMLHAQAYCDAALTADNLWMRNFMRIDRPYDVEDSPSANLLRAGGHGLRVSIVQGRAAGPVVGPSSEHARSAVRLLRHLHDGELDIHSAESGDRQRLDLRARGFRGQRRQLQAALHVGQAEEDHFRDTRDDTVE</sequence>
<evidence type="ECO:0000256" key="15">
    <source>
        <dbReference type="RuleBase" id="RU368066"/>
    </source>
</evidence>
<feature type="region of interest" description="Disordered" evidence="16">
    <location>
        <begin position="460"/>
        <end position="479"/>
    </location>
</feature>
<dbReference type="GO" id="GO:0001227">
    <property type="term" value="F:DNA-binding transcription repressor activity, RNA polymerase II-specific"/>
    <property type="evidence" value="ECO:0007669"/>
    <property type="project" value="TreeGrafter"/>
</dbReference>
<keyword evidence="13" id="KW-0539">Nucleus</keyword>
<feature type="compositionally biased region" description="Basic and acidic residues" evidence="16">
    <location>
        <begin position="464"/>
        <end position="479"/>
    </location>
</feature>
<keyword evidence="11 15" id="KW-0472">Membrane</keyword>
<keyword evidence="12" id="KW-0804">Transcription</keyword>
<feature type="domain" description="C2H2-type" evidence="17">
    <location>
        <begin position="35"/>
        <end position="63"/>
    </location>
</feature>
<dbReference type="GO" id="GO:0000978">
    <property type="term" value="F:RNA polymerase II cis-regulatory region sequence-specific DNA binding"/>
    <property type="evidence" value="ECO:0007669"/>
    <property type="project" value="TreeGrafter"/>
</dbReference>